<reference evidence="4" key="1">
    <citation type="submission" date="2021-03" db="EMBL/GenBank/DDBJ databases">
        <title>Antimicrobial resistance genes in bacteria isolated from Japanese honey, and their potential for conferring macrolide and lincosamide resistance in the American foulbrood pathogen Paenibacillus larvae.</title>
        <authorList>
            <person name="Okamoto M."/>
            <person name="Kumagai M."/>
            <person name="Kanamori H."/>
            <person name="Takamatsu D."/>
        </authorList>
    </citation>
    <scope>NUCLEOTIDE SEQUENCE</scope>
    <source>
        <strain evidence="4">J2TS6</strain>
    </source>
</reference>
<feature type="region of interest" description="Disordered" evidence="2">
    <location>
        <begin position="382"/>
        <end position="512"/>
    </location>
</feature>
<evidence type="ECO:0000313" key="5">
    <source>
        <dbReference type="Proteomes" id="UP000679779"/>
    </source>
</evidence>
<comment type="caution">
    <text evidence="4">The sequence shown here is derived from an EMBL/GenBank/DDBJ whole genome shotgun (WGS) entry which is preliminary data.</text>
</comment>
<name>A0A919XFW4_9BACL</name>
<evidence type="ECO:0000313" key="4">
    <source>
        <dbReference type="EMBL" id="GIO31849.1"/>
    </source>
</evidence>
<organism evidence="4 5">
    <name type="scientific">Paenibacillus albilobatus</name>
    <dbReference type="NCBI Taxonomy" id="2716884"/>
    <lineage>
        <taxon>Bacteria</taxon>
        <taxon>Bacillati</taxon>
        <taxon>Bacillota</taxon>
        <taxon>Bacilli</taxon>
        <taxon>Bacillales</taxon>
        <taxon>Paenibacillaceae</taxon>
        <taxon>Paenibacillus</taxon>
    </lineage>
</organism>
<sequence>MDAIRNAIGKAKYRLQQFRLLRSALYGSAAGFGCAMLVLLAARLWPVPSYRLLALAAVIAGLAAGMAWGLAHRVKDHEAAQAMDEATGGAERTDMMVTALAFSGSDAPAAVWQRKQAEAYGERFVAELKNRLPHPSYKKMMIAASLLFIGVIVLALIPSPMDAKLAEAARQKEWVQDQKNKTEKLVQQLETQKLDPSAKKPLTDSLQALQKKLERQKDPEQALAELEKTMKEMEKTAAKQEAAVRNVKELGKRMQNDPRMSSLGKSLAEGQTEDLKKSMEQFKREVARLSKEQKEQLREALSKLAEEADKNPDTKALKDALKKTEKALAEGTKDKEAEEALNDLEEALAKALEARALAASQSAAASSLSSQLASQGLGLASQMTASGMQVSDAWASGGSAEELAWAEGDEGDAEDGAQASPGSSGAQGSGQGNGSGSGMGSGAGAGTGTGTGSGSGMGQGSGAGLGAGGQNFVKTPRKFAGSGNKQNDKGPLQGQGGTIQKGGVAPAVDGASRPYEEVYKEYESEAKKSLGRQELPQQMQSLVESYFTGINPNP</sequence>
<keyword evidence="5" id="KW-1185">Reference proteome</keyword>
<dbReference type="RefSeq" id="WP_160042737.1">
    <property type="nucleotide sequence ID" value="NZ_BORQ01000003.1"/>
</dbReference>
<dbReference type="Proteomes" id="UP000679779">
    <property type="component" value="Unassembled WGS sequence"/>
</dbReference>
<accession>A0A919XFW4</accession>
<keyword evidence="1" id="KW-0175">Coiled coil</keyword>
<evidence type="ECO:0000256" key="1">
    <source>
        <dbReference type="SAM" id="Coils"/>
    </source>
</evidence>
<evidence type="ECO:0000256" key="2">
    <source>
        <dbReference type="SAM" id="MobiDB-lite"/>
    </source>
</evidence>
<feature type="compositionally biased region" description="Gly residues" evidence="2">
    <location>
        <begin position="425"/>
        <end position="469"/>
    </location>
</feature>
<dbReference type="PROSITE" id="PS51257">
    <property type="entry name" value="PROKAR_LIPOPROTEIN"/>
    <property type="match status" value="1"/>
</dbReference>
<feature type="coiled-coil region" evidence="1">
    <location>
        <begin position="223"/>
        <end position="361"/>
    </location>
</feature>
<keyword evidence="3" id="KW-1133">Transmembrane helix</keyword>
<feature type="transmembrane region" description="Helical" evidence="3">
    <location>
        <begin position="50"/>
        <end position="71"/>
    </location>
</feature>
<feature type="transmembrane region" description="Helical" evidence="3">
    <location>
        <begin position="140"/>
        <end position="157"/>
    </location>
</feature>
<dbReference type="EMBL" id="BORQ01000003">
    <property type="protein sequence ID" value="GIO31849.1"/>
    <property type="molecule type" value="Genomic_DNA"/>
</dbReference>
<feature type="transmembrane region" description="Helical" evidence="3">
    <location>
        <begin position="20"/>
        <end position="44"/>
    </location>
</feature>
<proteinExistence type="predicted"/>
<keyword evidence="3" id="KW-0812">Transmembrane</keyword>
<evidence type="ECO:0000256" key="3">
    <source>
        <dbReference type="SAM" id="Phobius"/>
    </source>
</evidence>
<dbReference type="AlphaFoldDB" id="A0A919XFW4"/>
<protein>
    <submittedName>
        <fullName evidence="4">Uncharacterized protein</fullName>
    </submittedName>
</protein>
<gene>
    <name evidence="4" type="ORF">J2TS6_29900</name>
</gene>
<keyword evidence="3" id="KW-0472">Membrane</keyword>